<sequence>MLAATQLRDSGGIEEAYHRLILRAMCFLHLIHQKDECTCLREPIASCPPQDPRSTSQNTYVLPLTPRSPVEIRPTRKISVLLDYDGGGQKKQTATHTEHVQIGHGTQQEKNRKVMESVGRVRKVSLLDDFKVPNFVKSIEKNSDDAEKENFQGDLAAKAIKRTSLGAKKITGTKLSTLKAKKGETESERTNTLPVGQQEPTEENMPKKENGGEEKEDLTKNTEKLILDLENILREKPVDSLKKEKDGSAKPSKRPLPASEKPLNIAKPEKKKRNIDTKIVQEFMKNQKLKRQEEIKTSKKSKIEEREAIKKKLEELRLKTLKLAAQSKKKKVPESAIKIVEQPTEEDITMSLGLKQVKPKVSYNESISNLRKKPSQVKVKATNPEIRVGGDAEEAEEEQEINVKGDVEEESLKIISEVPQLVKPPTDSVAMDVKAHSDLNATLKKLAETLHFKIEEKERQLKSRPTSVTSKSIKDPLSRVISEESIRTRSDTHDHRRMITIDLETIHALKEDIKRISENFKVLHEIIVEKADLNDNKAGKKTETNEPVGERQQEKEQERSQNDPCQQPSEEVPLWVQSGFPRPHPYNVYTAFRQKMNLQTSHSLTLVTSRETSPYAGTLSNKYDSEFETLSLPSDRLRSSKQMFQKSSSKKLVTSNVAATNENPNSYNDSGSELSSSIFDYEKQILTSVKTKSTTSIVTCRSNSQESTISTAISEVISNNHHLGSPDKSLSSRLVPEVDLRQERENLILVTPDVKLITNQVANKKLNGFEKNLNTNQGKSSPKMSFSLRSNDELNNSEDKSVRESKTESTITEIIDNLSEIDKSSRTVKPNKKVQNIVQKVEEPQNVTRRTFFQPEMLHLQFQAELSLLETFQQSLSHFLEAERKKTLSEVTKIVYEKSVNTEKALEREDQGVQTTFIKDDFPQNSPNGKTETDVIVTEVEDEKSNDDAEDLKSVMTEKSISSKIELDHEAEDKMGEVPEKVSLSTNSVEESEKESEHRGSARRAPETPDFSTGHNVISFQMLNRMIKDEELRSEHQLALIRLREKTLNEKVKAELTFLEMRKRALKEGGGSDGEQNVSAIKKKQRGILLKYQSEKEEIERLKKMHKIASEERNIMMKQQKQIQQMQLSTKDMLIKLRKREKSPLKKSPVKSKVFKSFSTQSEIQDVALDLSDSILTESAYSIEESIRQSNDSDMEISSDYNGFNTGNDQISRGNRKRKENRVTGDFESPVKMKQSVVKAEKHPEGRHSVEELVTWTKLLEEKENRLKELEKQTIKTANKAKSRLLKTSKNLKSSTKDRSTSPFHFPDNFNAPTEKSSSINEMIVTKTSSSLSEDIPESILKMETSEMNKYVVEKVQNSISEDIPVQFSKAEVNGSESRTMEYYTESFESPSLSEAHKVRVINAHSKSMGSESGCRSIPIKLSLSPRIQSPRRRNSSGSDDSINLSHTETASEQSDLESRIAALHEQLRKRKLEAERLRREQKKAQRERLKVKEQSLLKQIQAYDAYIEKKKMELEQEYDHSVHAISKPLIKQPKVAEKSSAKKQEPLLMNYARVSVKAKTKEDSSPTESGRATESVNEIIEQIKVSSESIKEDIRTSGSIQEELSSSKDPIQSQIEDLGEAEVKDVTSTVEVDTSLIEASEIAKESSESPGSKPKTELVPDASLSESDDQSASIKTTLHSPEKQDTDAGETKEMTEVIEEGSTEKEHAGDSTYLSDSFESDADEKSLANESKTQEVCDVSPTETNIVSDLTDQQSVTPEKQEETVTPVEYVQVKTDASVEDDEQEGDTSSVSEVLEQQIQVEEDESKKAKAESISDYIILDLLKESLKTYAVKKDEIERKLGESQANLADDLSRGIITEGIEDMLKVYGRKTKRKEEEAVEESISPERITTDIRKRICEIMSHSSGVKDQRRPQDMMVTTYDVTPRSSPPPPEGLCVCEADYSLPNELSKFIFFYFSAEEITSFNEKEEFLRSLISPSNRDMTEVSTTSVFLFVVGHQGVVYEAINLENRR</sequence>
<comment type="caution">
    <text evidence="3">The sequence shown here is derived from an EMBL/GenBank/DDBJ whole genome shotgun (WGS) entry which is preliminary data.</text>
</comment>
<keyword evidence="4" id="KW-1185">Reference proteome</keyword>
<feature type="compositionally biased region" description="Polar residues" evidence="2">
    <location>
        <begin position="1742"/>
        <end position="1759"/>
    </location>
</feature>
<evidence type="ECO:0000256" key="2">
    <source>
        <dbReference type="SAM" id="MobiDB-lite"/>
    </source>
</evidence>
<reference evidence="3 4" key="1">
    <citation type="submission" date="2023-09" db="EMBL/GenBank/DDBJ databases">
        <title>Genomes of two closely related lineages of the louse Polyplax serrata with different host specificities.</title>
        <authorList>
            <person name="Martinu J."/>
            <person name="Tarabai H."/>
            <person name="Stefka J."/>
            <person name="Hypsa V."/>
        </authorList>
    </citation>
    <scope>NUCLEOTIDE SEQUENCE [LARGE SCALE GENOMIC DNA]</scope>
    <source>
        <strain evidence="3">98ZLc_SE</strain>
    </source>
</reference>
<feature type="compositionally biased region" description="Basic and acidic residues" evidence="2">
    <location>
        <begin position="995"/>
        <end position="1007"/>
    </location>
</feature>
<dbReference type="PANTHER" id="PTHR13958">
    <property type="entry name" value="CENTROSOME-ASSOCIATED PROTEIN 350"/>
    <property type="match status" value="1"/>
</dbReference>
<protein>
    <submittedName>
        <fullName evidence="3">Uncharacterized protein</fullName>
    </submittedName>
</protein>
<feature type="compositionally biased region" description="Polar residues" evidence="2">
    <location>
        <begin position="1671"/>
        <end position="1680"/>
    </location>
</feature>
<gene>
    <name evidence="3" type="ORF">RUM44_009897</name>
</gene>
<feature type="compositionally biased region" description="Polar residues" evidence="2">
    <location>
        <begin position="1597"/>
        <end position="1616"/>
    </location>
</feature>
<feature type="compositionally biased region" description="Polar residues" evidence="2">
    <location>
        <begin position="1200"/>
        <end position="1213"/>
    </location>
</feature>
<feature type="region of interest" description="Disordered" evidence="2">
    <location>
        <begin position="1408"/>
        <end position="1457"/>
    </location>
</feature>
<feature type="region of interest" description="Disordered" evidence="2">
    <location>
        <begin position="940"/>
        <end position="959"/>
    </location>
</feature>
<evidence type="ECO:0000313" key="4">
    <source>
        <dbReference type="Proteomes" id="UP001359485"/>
    </source>
</evidence>
<feature type="region of interest" description="Disordered" evidence="2">
    <location>
        <begin position="967"/>
        <end position="1013"/>
    </location>
</feature>
<feature type="coiled-coil region" evidence="1">
    <location>
        <begin position="1461"/>
        <end position="1500"/>
    </location>
</feature>
<dbReference type="PANTHER" id="PTHR13958:SF3">
    <property type="entry name" value="CAP-GLY DOMAIN-CONTAINING PROTEIN-RELATED"/>
    <property type="match status" value="1"/>
</dbReference>
<feature type="coiled-coil region" evidence="1">
    <location>
        <begin position="1049"/>
        <end position="1112"/>
    </location>
</feature>
<dbReference type="EMBL" id="JAWJWF010000045">
    <property type="protein sequence ID" value="KAK6627420.1"/>
    <property type="molecule type" value="Genomic_DNA"/>
</dbReference>
<feature type="compositionally biased region" description="Basic and acidic residues" evidence="2">
    <location>
        <begin position="236"/>
        <end position="248"/>
    </location>
</feature>
<organism evidence="3 4">
    <name type="scientific">Polyplax serrata</name>
    <name type="common">Common mouse louse</name>
    <dbReference type="NCBI Taxonomy" id="468196"/>
    <lineage>
        <taxon>Eukaryota</taxon>
        <taxon>Metazoa</taxon>
        <taxon>Ecdysozoa</taxon>
        <taxon>Arthropoda</taxon>
        <taxon>Hexapoda</taxon>
        <taxon>Insecta</taxon>
        <taxon>Pterygota</taxon>
        <taxon>Neoptera</taxon>
        <taxon>Paraneoptera</taxon>
        <taxon>Psocodea</taxon>
        <taxon>Troctomorpha</taxon>
        <taxon>Phthiraptera</taxon>
        <taxon>Anoplura</taxon>
        <taxon>Polyplacidae</taxon>
        <taxon>Polyplax</taxon>
    </lineage>
</organism>
<feature type="coiled-coil region" evidence="1">
    <location>
        <begin position="1253"/>
        <end position="1280"/>
    </location>
</feature>
<evidence type="ECO:0000256" key="1">
    <source>
        <dbReference type="SAM" id="Coils"/>
    </source>
</evidence>
<feature type="compositionally biased region" description="Polar residues" evidence="2">
    <location>
        <begin position="1436"/>
        <end position="1454"/>
    </location>
</feature>
<keyword evidence="1" id="KW-0175">Coiled coil</keyword>
<feature type="region of interest" description="Disordered" evidence="2">
    <location>
        <begin position="179"/>
        <end position="220"/>
    </location>
</feature>
<feature type="compositionally biased region" description="Polar residues" evidence="2">
    <location>
        <begin position="772"/>
        <end position="789"/>
    </location>
</feature>
<feature type="region of interest" description="Disordered" evidence="2">
    <location>
        <begin position="1200"/>
        <end position="1223"/>
    </location>
</feature>
<feature type="compositionally biased region" description="Basic and acidic residues" evidence="2">
    <location>
        <begin position="1724"/>
        <end position="1736"/>
    </location>
</feature>
<feature type="region of interest" description="Disordered" evidence="2">
    <location>
        <begin position="768"/>
        <end position="808"/>
    </location>
</feature>
<name>A0ABR1ATZ3_POLSC</name>
<feature type="coiled-coil region" evidence="1">
    <location>
        <begin position="299"/>
        <end position="326"/>
    </location>
</feature>
<evidence type="ECO:0000313" key="3">
    <source>
        <dbReference type="EMBL" id="KAK6627420.1"/>
    </source>
</evidence>
<feature type="region of interest" description="Disordered" evidence="2">
    <location>
        <begin position="1591"/>
        <end position="1794"/>
    </location>
</feature>
<feature type="compositionally biased region" description="Basic and acidic residues" evidence="2">
    <location>
        <begin position="537"/>
        <end position="561"/>
    </location>
</feature>
<feature type="compositionally biased region" description="Basic and acidic residues" evidence="2">
    <location>
        <begin position="204"/>
        <end position="220"/>
    </location>
</feature>
<feature type="region of interest" description="Disordered" evidence="2">
    <location>
        <begin position="236"/>
        <end position="276"/>
    </location>
</feature>
<feature type="compositionally biased region" description="Polar residues" evidence="2">
    <location>
        <begin position="190"/>
        <end position="199"/>
    </location>
</feature>
<feature type="compositionally biased region" description="Basic and acidic residues" evidence="2">
    <location>
        <begin position="967"/>
        <end position="980"/>
    </location>
</feature>
<proteinExistence type="predicted"/>
<feature type="compositionally biased region" description="Acidic residues" evidence="2">
    <location>
        <begin position="940"/>
        <end position="950"/>
    </location>
</feature>
<dbReference type="Proteomes" id="UP001359485">
    <property type="component" value="Unassembled WGS sequence"/>
</dbReference>
<dbReference type="InterPro" id="IPR028750">
    <property type="entry name" value="CEP350/CC187"/>
</dbReference>
<feature type="compositionally biased region" description="Basic and acidic residues" evidence="2">
    <location>
        <begin position="1681"/>
        <end position="1696"/>
    </location>
</feature>
<accession>A0ABR1ATZ3</accession>
<feature type="region of interest" description="Disordered" evidence="2">
    <location>
        <begin position="537"/>
        <end position="570"/>
    </location>
</feature>
<feature type="region of interest" description="Disordered" evidence="2">
    <location>
        <begin position="1289"/>
        <end position="1315"/>
    </location>
</feature>
<feature type="compositionally biased region" description="Basic and acidic residues" evidence="2">
    <location>
        <begin position="797"/>
        <end position="807"/>
    </location>
</feature>